<protein>
    <submittedName>
        <fullName evidence="3">Replication protein</fullName>
    </submittedName>
</protein>
<evidence type="ECO:0000313" key="3">
    <source>
        <dbReference type="EMBL" id="TPU59094.1"/>
    </source>
</evidence>
<evidence type="ECO:0000256" key="1">
    <source>
        <dbReference type="ARBA" id="ARBA00008909"/>
    </source>
</evidence>
<dbReference type="Pfam" id="PF01446">
    <property type="entry name" value="Rep_1"/>
    <property type="match status" value="1"/>
</dbReference>
<dbReference type="GO" id="GO:0003677">
    <property type="term" value="F:DNA binding"/>
    <property type="evidence" value="ECO:0007669"/>
    <property type="project" value="InterPro"/>
</dbReference>
<feature type="non-terminal residue" evidence="3">
    <location>
        <position position="1"/>
    </location>
</feature>
<organism evidence="3 4">
    <name type="scientific">Acinetobacter baumannii</name>
    <dbReference type="NCBI Taxonomy" id="470"/>
    <lineage>
        <taxon>Bacteria</taxon>
        <taxon>Pseudomonadati</taxon>
        <taxon>Pseudomonadota</taxon>
        <taxon>Gammaproteobacteria</taxon>
        <taxon>Moraxellales</taxon>
        <taxon>Moraxellaceae</taxon>
        <taxon>Acinetobacter</taxon>
        <taxon>Acinetobacter calcoaceticus/baumannii complex</taxon>
    </lineage>
</organism>
<comment type="similarity">
    <text evidence="1">Belongs to the Gram-positive plasmids replication protein type 1 family.</text>
</comment>
<dbReference type="InterPro" id="IPR000989">
    <property type="entry name" value="Rep"/>
</dbReference>
<dbReference type="AlphaFoldDB" id="A0A8B5UD10"/>
<accession>A0A8B5UD10</accession>
<gene>
    <name evidence="3" type="ORF">FJU42_20600</name>
</gene>
<comment type="caution">
    <text evidence="3">The sequence shown here is derived from an EMBL/GenBank/DDBJ whole genome shotgun (WGS) entry which is preliminary data.</text>
</comment>
<evidence type="ECO:0000256" key="2">
    <source>
        <dbReference type="ARBA" id="ARBA00022705"/>
    </source>
</evidence>
<name>A0A8B5UD10_ACIBA</name>
<dbReference type="EMBL" id="VHGY01000110">
    <property type="protein sequence ID" value="TPU59094.1"/>
    <property type="molecule type" value="Genomic_DNA"/>
</dbReference>
<reference evidence="3 4" key="1">
    <citation type="submission" date="2019-06" db="EMBL/GenBank/DDBJ databases">
        <title>A Diverse Panel of Clinical Acinetobacter baumannii for Research Use.</title>
        <authorList>
            <person name="Mcgann P."/>
            <person name="Snesrud E."/>
            <person name="Galac M.R."/>
        </authorList>
    </citation>
    <scope>NUCLEOTIDE SEQUENCE [LARGE SCALE GENOMIC DNA]</scope>
    <source>
        <strain evidence="3 4">MRSN14237</strain>
    </source>
</reference>
<evidence type="ECO:0000313" key="4">
    <source>
        <dbReference type="Proteomes" id="UP000315888"/>
    </source>
</evidence>
<keyword evidence="2" id="KW-0235">DNA replication</keyword>
<proteinExistence type="inferred from homology"/>
<sequence>LRSTIQEMNKGWQRLIQTKRFRDVVDGFIRTTEVTRPKKVGQEMDAHPHFHAMLLVKSTYFKGTNYIKQSEWVEMWIKAMRLDYHPQVNVQAVKPNKHKTLEQNQAALHNAILETFKYSVKPSDMLAHDDQGAWLHEITKQTHRLRFISDGGVLKGLLKPEDEISNEEMISTSEEQVETDETRIGFSYLPTHRRYVYNPKFNVYP</sequence>
<dbReference type="Proteomes" id="UP000315888">
    <property type="component" value="Unassembled WGS sequence"/>
</dbReference>
<feature type="non-terminal residue" evidence="3">
    <location>
        <position position="205"/>
    </location>
</feature>
<dbReference type="GO" id="GO:0006260">
    <property type="term" value="P:DNA replication"/>
    <property type="evidence" value="ECO:0007669"/>
    <property type="project" value="UniProtKB-KW"/>
</dbReference>